<dbReference type="RefSeq" id="XP_033676181.1">
    <property type="nucleotide sequence ID" value="XM_033820398.1"/>
</dbReference>
<dbReference type="OrthoDB" id="3786918at2759"/>
<reference evidence="1" key="1">
    <citation type="journal article" date="2020" name="Stud. Mycol.">
        <title>101 Dothideomycetes genomes: a test case for predicting lifestyles and emergence of pathogens.</title>
        <authorList>
            <person name="Haridas S."/>
            <person name="Albert R."/>
            <person name="Binder M."/>
            <person name="Bloem J."/>
            <person name="Labutti K."/>
            <person name="Salamov A."/>
            <person name="Andreopoulos B."/>
            <person name="Baker S."/>
            <person name="Barry K."/>
            <person name="Bills G."/>
            <person name="Bluhm B."/>
            <person name="Cannon C."/>
            <person name="Castanera R."/>
            <person name="Culley D."/>
            <person name="Daum C."/>
            <person name="Ezra D."/>
            <person name="Gonzalez J."/>
            <person name="Henrissat B."/>
            <person name="Kuo A."/>
            <person name="Liang C."/>
            <person name="Lipzen A."/>
            <person name="Lutzoni F."/>
            <person name="Magnuson J."/>
            <person name="Mondo S."/>
            <person name="Nolan M."/>
            <person name="Ohm R."/>
            <person name="Pangilinan J."/>
            <person name="Park H.-J."/>
            <person name="Ramirez L."/>
            <person name="Alfaro M."/>
            <person name="Sun H."/>
            <person name="Tritt A."/>
            <person name="Yoshinaga Y."/>
            <person name="Zwiers L.-H."/>
            <person name="Turgeon B."/>
            <person name="Goodwin S."/>
            <person name="Spatafora J."/>
            <person name="Crous P."/>
            <person name="Grigoriev I."/>
        </authorList>
    </citation>
    <scope>NUCLEOTIDE SEQUENCE</scope>
    <source>
        <strain evidence="1">CBS 122368</strain>
    </source>
</reference>
<dbReference type="GeneID" id="54573728"/>
<dbReference type="AlphaFoldDB" id="A0A6A6HT36"/>
<organism evidence="1 2">
    <name type="scientific">Trematosphaeria pertusa</name>
    <dbReference type="NCBI Taxonomy" id="390896"/>
    <lineage>
        <taxon>Eukaryota</taxon>
        <taxon>Fungi</taxon>
        <taxon>Dikarya</taxon>
        <taxon>Ascomycota</taxon>
        <taxon>Pezizomycotina</taxon>
        <taxon>Dothideomycetes</taxon>
        <taxon>Pleosporomycetidae</taxon>
        <taxon>Pleosporales</taxon>
        <taxon>Massarineae</taxon>
        <taxon>Trematosphaeriaceae</taxon>
        <taxon>Trematosphaeria</taxon>
    </lineage>
</organism>
<evidence type="ECO:0000313" key="2">
    <source>
        <dbReference type="Proteomes" id="UP000800094"/>
    </source>
</evidence>
<protein>
    <recommendedName>
        <fullName evidence="3">F-box domain-containing protein</fullName>
    </recommendedName>
</protein>
<dbReference type="Proteomes" id="UP000800094">
    <property type="component" value="Unassembled WGS sequence"/>
</dbReference>
<evidence type="ECO:0000313" key="1">
    <source>
        <dbReference type="EMBL" id="KAF2241177.1"/>
    </source>
</evidence>
<accession>A0A6A6HT36</accession>
<proteinExistence type="predicted"/>
<keyword evidence="2" id="KW-1185">Reference proteome</keyword>
<dbReference type="EMBL" id="ML987213">
    <property type="protein sequence ID" value="KAF2241177.1"/>
    <property type="molecule type" value="Genomic_DNA"/>
</dbReference>
<gene>
    <name evidence="1" type="ORF">BU26DRAFT_182490</name>
</gene>
<sequence length="270" mass="31257">MELVLAFAYSGYHLWKHRRKSRIDVAEPYLLNIPAEIRLLVYDFLFDEQDETQSASTFLLPLLACRLIHHEACQRAFTRANFSLKIRNASSPYWSPAILKVPYRKLSCVRNITILWDSNMLETKDLRRFFYELECGPLNLDRLTFKITSPFSRAPFRAKYAPLFPAAQNFSKYVMEELRLLPNVDKVVVPNPSIEIKRNFQYLFDPEKPNLRFGGTPGNPTIEAVEKTLGVWKYTVVREGKDVRYWRLELTHPKADASGSEDEAADTTSG</sequence>
<name>A0A6A6HT36_9PLEO</name>
<evidence type="ECO:0008006" key="3">
    <source>
        <dbReference type="Google" id="ProtNLM"/>
    </source>
</evidence>